<organism evidence="4 5">
    <name type="scientific">Triticum turgidum subsp. durum</name>
    <name type="common">Durum wheat</name>
    <name type="synonym">Triticum durum</name>
    <dbReference type="NCBI Taxonomy" id="4567"/>
    <lineage>
        <taxon>Eukaryota</taxon>
        <taxon>Viridiplantae</taxon>
        <taxon>Streptophyta</taxon>
        <taxon>Embryophyta</taxon>
        <taxon>Tracheophyta</taxon>
        <taxon>Spermatophyta</taxon>
        <taxon>Magnoliopsida</taxon>
        <taxon>Liliopsida</taxon>
        <taxon>Poales</taxon>
        <taxon>Poaceae</taxon>
        <taxon>BOP clade</taxon>
        <taxon>Pooideae</taxon>
        <taxon>Triticodae</taxon>
        <taxon>Triticeae</taxon>
        <taxon>Triticinae</taxon>
        <taxon>Triticum</taxon>
    </lineage>
</organism>
<dbReference type="InterPro" id="IPR001810">
    <property type="entry name" value="F-box_dom"/>
</dbReference>
<dbReference type="OMA" id="WLLEADI"/>
<dbReference type="InterPro" id="IPR057207">
    <property type="entry name" value="FBXL15_LRR"/>
</dbReference>
<dbReference type="Gramene" id="TRITD5Av1G240870.2">
    <property type="protein sequence ID" value="TRITD5Av1G240870.2"/>
    <property type="gene ID" value="TRITD5Av1G240870"/>
</dbReference>
<feature type="domain" description="F-box" evidence="2">
    <location>
        <begin position="37"/>
        <end position="71"/>
    </location>
</feature>
<feature type="compositionally biased region" description="Low complexity" evidence="1">
    <location>
        <begin position="1"/>
        <end position="21"/>
    </location>
</feature>
<dbReference type="InterPro" id="IPR036047">
    <property type="entry name" value="F-box-like_dom_sf"/>
</dbReference>
<name>A0A9R0WVK2_TRITD</name>
<dbReference type="Gene3D" id="1.20.1280.50">
    <property type="match status" value="1"/>
</dbReference>
<dbReference type="InterPro" id="IPR032675">
    <property type="entry name" value="LRR_dom_sf"/>
</dbReference>
<dbReference type="AlphaFoldDB" id="A0A9R0WVK2"/>
<feature type="region of interest" description="Disordered" evidence="1">
    <location>
        <begin position="1"/>
        <end position="34"/>
    </location>
</feature>
<evidence type="ECO:0008006" key="6">
    <source>
        <dbReference type="Google" id="ProtNLM"/>
    </source>
</evidence>
<proteinExistence type="predicted"/>
<dbReference type="PANTHER" id="PTHR13318:SF86">
    <property type="entry name" value="F-BOX_LRR-REPEAT PROTEIN 10"/>
    <property type="match status" value="1"/>
</dbReference>
<dbReference type="GO" id="GO:0019005">
    <property type="term" value="C:SCF ubiquitin ligase complex"/>
    <property type="evidence" value="ECO:0007669"/>
    <property type="project" value="TreeGrafter"/>
</dbReference>
<evidence type="ECO:0000259" key="3">
    <source>
        <dbReference type="Pfam" id="PF25372"/>
    </source>
</evidence>
<dbReference type="FunFam" id="3.80.10.10:FF:000494">
    <property type="entry name" value="F-box/LRR-repeat protein 10 isoform A"/>
    <property type="match status" value="1"/>
</dbReference>
<dbReference type="Gene3D" id="3.80.10.10">
    <property type="entry name" value="Ribonuclease Inhibitor"/>
    <property type="match status" value="3"/>
</dbReference>
<evidence type="ECO:0000259" key="2">
    <source>
        <dbReference type="Pfam" id="PF12937"/>
    </source>
</evidence>
<feature type="region of interest" description="Disordered" evidence="1">
    <location>
        <begin position="628"/>
        <end position="657"/>
    </location>
</feature>
<keyword evidence="5" id="KW-1185">Reference proteome</keyword>
<dbReference type="Pfam" id="PF25372">
    <property type="entry name" value="DUF7885"/>
    <property type="match status" value="1"/>
</dbReference>
<feature type="compositionally biased region" description="Acidic residues" evidence="1">
    <location>
        <begin position="647"/>
        <end position="657"/>
    </location>
</feature>
<evidence type="ECO:0000256" key="1">
    <source>
        <dbReference type="SAM" id="MobiDB-lite"/>
    </source>
</evidence>
<evidence type="ECO:0000313" key="4">
    <source>
        <dbReference type="EMBL" id="VAI24821.1"/>
    </source>
</evidence>
<dbReference type="Proteomes" id="UP000324705">
    <property type="component" value="Chromosome 5A"/>
</dbReference>
<dbReference type="SUPFAM" id="SSF52047">
    <property type="entry name" value="RNI-like"/>
    <property type="match status" value="2"/>
</dbReference>
<accession>A0A9R0WVK2</accession>
<dbReference type="GO" id="GO:0031146">
    <property type="term" value="P:SCF-dependent proteasomal ubiquitin-dependent protein catabolic process"/>
    <property type="evidence" value="ECO:0007669"/>
    <property type="project" value="TreeGrafter"/>
</dbReference>
<evidence type="ECO:0000313" key="5">
    <source>
        <dbReference type="Proteomes" id="UP000324705"/>
    </source>
</evidence>
<feature type="domain" description="F-box/LRR-repeat protein 15-like leucin rich repeat" evidence="3">
    <location>
        <begin position="87"/>
        <end position="590"/>
    </location>
</feature>
<dbReference type="SMART" id="SM00367">
    <property type="entry name" value="LRR_CC"/>
    <property type="match status" value="7"/>
</dbReference>
<protein>
    <recommendedName>
        <fullName evidence="6">F-box domain-containing protein</fullName>
    </recommendedName>
</protein>
<reference evidence="4 5" key="1">
    <citation type="submission" date="2017-09" db="EMBL/GenBank/DDBJ databases">
        <authorList>
            <consortium name="International Durum Wheat Genome Sequencing Consortium (IDWGSC)"/>
            <person name="Milanesi L."/>
        </authorList>
    </citation>
    <scope>NUCLEOTIDE SEQUENCE [LARGE SCALE GENOMIC DNA]</scope>
    <source>
        <strain evidence="5">cv. Svevo</strain>
    </source>
</reference>
<dbReference type="InterPro" id="IPR006553">
    <property type="entry name" value="Leu-rich_rpt_Cys-con_subtyp"/>
</dbReference>
<gene>
    <name evidence="4" type="ORF">TRITD_5Av1G240870</name>
</gene>
<dbReference type="PANTHER" id="PTHR13318">
    <property type="entry name" value="PARTNER OF PAIRED, ISOFORM B-RELATED"/>
    <property type="match status" value="1"/>
</dbReference>
<sequence length="657" mass="71995">MSVRSPSSTRVPSTTGMSAPDPIDDPAPEPPPAMDAALPAAVVATILSRLDVRSLLLASAVCRCFRSCASHALSFLPAFHLLEVVLTHNLLRPLLPRNPALRSLRLDAARLDDDAVDCLARPGLHELTLRNCNNISGRLLRELSATCPDLRVLSLNSLADRRGLAMTFSDLKALLDGCSSLETLRLAFDLSKFDNPSFSHVWSSASEGLSSLEMGFIPLQMLLALLAVAMESRQRIGYVKAPVFFPSLQKLRLTVEFITDHLIGSISTALPLLTHLDLQDSPIMEPESATATDLTDAGLQQINPKGKLKHLSLIRSQEFIYTSFRHVNDLGILLMSEKCTNLESICLGGFSRVTDTGFRAIIHSCPGLHKLKVTNGSHLTDLVFHDIVATSLCLTHVSLRWCTLLTDAGIERLSFNKGLNVLDLKDCKSLGDEAVRALSCLPRLRKLVLDGTMITNQAMEYLGVGVCPLASLSLRGCYKLTNDCIPLLFAGSVKESLHALDLSRIPSLTDDAIMVIVRTRTPLTELRLRENPEIGDASVKALASMQFEGVTCGSTLQLLDLYDCGGITLLAMKWFKKPLFPRLRWLGLKGSLNRIMVDALVLTRPFLRLACGGEELGTPYRDTSGEWCRHEDDDSEDLEPWHLDGEAVSDAETVNEE</sequence>
<dbReference type="SUPFAM" id="SSF81383">
    <property type="entry name" value="F-box domain"/>
    <property type="match status" value="1"/>
</dbReference>
<dbReference type="Pfam" id="PF12937">
    <property type="entry name" value="F-box-like"/>
    <property type="match status" value="1"/>
</dbReference>
<dbReference type="EMBL" id="LT934119">
    <property type="protein sequence ID" value="VAI24821.1"/>
    <property type="molecule type" value="Genomic_DNA"/>
</dbReference>